<sequence>MRQVLGSGYVVQHVTRMHGGAQKVVYKIECAGGFVCVLYVWDLSNNYFQEEIENDDPNERSYGGDLFERNNRHLASQGIRTPALYDMYRERTARYPYDYALVEYVGGPKAEAYLRHPDVWTRDRVFGALGEMLSRMHADERAVYCKLDRLGLGEHAEACHLRRLDSVKPQLVYAAAHLDRIGVYHHQLLDRLHALASRIAPRSRYGFIHGELGPDHVLVNESLEPYLIDIEGAAFFDIEHEHSFLEFRFGEDYRYLRHDSLDPDRMAFYRFCHHLSLTAGGLKLLHRGFPDQIFARGLADHHARRALRYIGAEAE</sequence>
<evidence type="ECO:0000313" key="3">
    <source>
        <dbReference type="Proteomes" id="UP000547209"/>
    </source>
</evidence>
<keyword evidence="2" id="KW-0808">Transferase</keyword>
<keyword evidence="3" id="KW-1185">Reference proteome</keyword>
<dbReference type="RefSeq" id="WP_185142725.1">
    <property type="nucleotide sequence ID" value="NZ_JACJVP010000018.1"/>
</dbReference>
<dbReference type="SUPFAM" id="SSF56112">
    <property type="entry name" value="Protein kinase-like (PK-like)"/>
    <property type="match status" value="1"/>
</dbReference>
<proteinExistence type="predicted"/>
<feature type="domain" description="Aminoglycoside phosphotransferase" evidence="1">
    <location>
        <begin position="71"/>
        <end position="234"/>
    </location>
</feature>
<dbReference type="EMBL" id="JACJVP010000018">
    <property type="protein sequence ID" value="MBB6671235.1"/>
    <property type="molecule type" value="Genomic_DNA"/>
</dbReference>
<dbReference type="Proteomes" id="UP000547209">
    <property type="component" value="Unassembled WGS sequence"/>
</dbReference>
<gene>
    <name evidence="2" type="ORF">H7C19_11095</name>
</gene>
<dbReference type="AlphaFoldDB" id="A0A7X0RRS9"/>
<evidence type="ECO:0000313" key="2">
    <source>
        <dbReference type="EMBL" id="MBB6671235.1"/>
    </source>
</evidence>
<dbReference type="GO" id="GO:0016740">
    <property type="term" value="F:transferase activity"/>
    <property type="evidence" value="ECO:0007669"/>
    <property type="project" value="UniProtKB-KW"/>
</dbReference>
<dbReference type="InterPro" id="IPR002575">
    <property type="entry name" value="Aminoglycoside_PTrfase"/>
</dbReference>
<name>A0A7X0RRS9_9BACL</name>
<evidence type="ECO:0000259" key="1">
    <source>
        <dbReference type="Pfam" id="PF01636"/>
    </source>
</evidence>
<protein>
    <submittedName>
        <fullName evidence="2">Phosphotransferase</fullName>
    </submittedName>
</protein>
<dbReference type="InterPro" id="IPR011009">
    <property type="entry name" value="Kinase-like_dom_sf"/>
</dbReference>
<reference evidence="2 3" key="1">
    <citation type="submission" date="2020-08" db="EMBL/GenBank/DDBJ databases">
        <title>Cohnella phylogeny.</title>
        <authorList>
            <person name="Dunlap C."/>
        </authorList>
    </citation>
    <scope>NUCLEOTIDE SEQUENCE [LARGE SCALE GENOMIC DNA]</scope>
    <source>
        <strain evidence="2 3">DSM 28246</strain>
    </source>
</reference>
<organism evidence="2 3">
    <name type="scientific">Cohnella nanjingensis</name>
    <dbReference type="NCBI Taxonomy" id="1387779"/>
    <lineage>
        <taxon>Bacteria</taxon>
        <taxon>Bacillati</taxon>
        <taxon>Bacillota</taxon>
        <taxon>Bacilli</taxon>
        <taxon>Bacillales</taxon>
        <taxon>Paenibacillaceae</taxon>
        <taxon>Cohnella</taxon>
    </lineage>
</organism>
<dbReference type="Pfam" id="PF01636">
    <property type="entry name" value="APH"/>
    <property type="match status" value="1"/>
</dbReference>
<comment type="caution">
    <text evidence="2">The sequence shown here is derived from an EMBL/GenBank/DDBJ whole genome shotgun (WGS) entry which is preliminary data.</text>
</comment>
<accession>A0A7X0RRS9</accession>